<dbReference type="SUPFAM" id="SSF51905">
    <property type="entry name" value="FAD/NAD(P)-binding domain"/>
    <property type="match status" value="1"/>
</dbReference>
<evidence type="ECO:0000256" key="2">
    <source>
        <dbReference type="PIRSR" id="PIRSR000137-1"/>
    </source>
</evidence>
<dbReference type="InterPro" id="IPR036188">
    <property type="entry name" value="FAD/NAD-bd_sf"/>
</dbReference>
<comment type="similarity">
    <text evidence="1">Belongs to the GMC oxidoreductase family.</text>
</comment>
<dbReference type="SUPFAM" id="SSF54373">
    <property type="entry name" value="FAD-linked reductases, C-terminal domain"/>
    <property type="match status" value="1"/>
</dbReference>
<dbReference type="Pfam" id="PF00732">
    <property type="entry name" value="GMC_oxred_N"/>
    <property type="match status" value="1"/>
</dbReference>
<sequence>MFSGMLAKTALCALLQLSVKRSSKELRKSYDYVIIGGGTSGLVVANRLSEDPSKTVLVIEIGDLADEACIWTPIRSVTRPPPQPDLCVKHRFNITTLPQPGILNATTRYSLGAVVGGSSAVNGMFFDRGTASDYDAWEALGSPGWGWKDLYPYFKKSVRLSIPDAERTKKYGYTWDEEAYAGNDGEGEGWVWASYPSFQYPSTKIMWNAWDDLNITGPKEHAAGYGVGRFWVPTSQHPTNTTRSYARFGYYDPVASRPNYDLLVGHKAVRLILTDSTKVATRVVAVEVVNRHNETERFAVQGAKEYILAAGAVHTPQILELSGVGARDVLEGAGIKVIVELPGVGNNFQDHAQPRYQCTFQKDLFPNPNTLFDNATFLAEAQAELAAKNTGPLTLALGNSAVFLSLSTVSQSPSNFLTSLTSQSTTYLPANLHSTVLAGYTAQKAALAKAFASDKSTVYESPFNAACGRTMVINKPLSRGSVHINASDPTGDPLLDFRVFSNPLDLQQAIEFIKFTRSYIKTPTLAPLAPVETGPGPNVADSDVEGMIRHIRATSGPTSFHASGTAALLPKNLGGVVSPTLRVYGVQGLSVVDASIIPLIPSAHLSATVYAIAEKAADIIKARG</sequence>
<dbReference type="GO" id="GO:0016614">
    <property type="term" value="F:oxidoreductase activity, acting on CH-OH group of donors"/>
    <property type="evidence" value="ECO:0007669"/>
    <property type="project" value="InterPro"/>
</dbReference>
<keyword evidence="3" id="KW-0274">FAD</keyword>
<gene>
    <name evidence="5" type="ORF">P154DRAFT_611399</name>
</gene>
<dbReference type="PANTHER" id="PTHR11552">
    <property type="entry name" value="GLUCOSE-METHANOL-CHOLINE GMC OXIDOREDUCTASE"/>
    <property type="match status" value="1"/>
</dbReference>
<protein>
    <submittedName>
        <fullName evidence="5">GMC oxidoreductase</fullName>
    </submittedName>
</protein>
<feature type="binding site" evidence="3">
    <location>
        <begin position="39"/>
        <end position="40"/>
    </location>
    <ligand>
        <name>FAD</name>
        <dbReference type="ChEBI" id="CHEBI:57692"/>
    </ligand>
</feature>
<proteinExistence type="inferred from homology"/>
<dbReference type="GO" id="GO:0050660">
    <property type="term" value="F:flavin adenine dinucleotide binding"/>
    <property type="evidence" value="ECO:0007669"/>
    <property type="project" value="InterPro"/>
</dbReference>
<dbReference type="PANTHER" id="PTHR11552:SF115">
    <property type="entry name" value="DEHYDROGENASE XPTC-RELATED"/>
    <property type="match status" value="1"/>
</dbReference>
<dbReference type="Gene3D" id="3.30.560.10">
    <property type="entry name" value="Glucose Oxidase, domain 3"/>
    <property type="match status" value="1"/>
</dbReference>
<feature type="domain" description="Glucose-methanol-choline oxidoreductase N-terminal" evidence="4">
    <location>
        <begin position="311"/>
        <end position="325"/>
    </location>
</feature>
<comment type="cofactor">
    <cofactor evidence="3">
        <name>FAD</name>
        <dbReference type="ChEBI" id="CHEBI:57692"/>
    </cofactor>
</comment>
<dbReference type="GO" id="GO:0044550">
    <property type="term" value="P:secondary metabolite biosynthetic process"/>
    <property type="evidence" value="ECO:0007669"/>
    <property type="project" value="TreeGrafter"/>
</dbReference>
<dbReference type="InterPro" id="IPR000172">
    <property type="entry name" value="GMC_OxRdtase_N"/>
</dbReference>
<evidence type="ECO:0000256" key="1">
    <source>
        <dbReference type="ARBA" id="ARBA00010790"/>
    </source>
</evidence>
<feature type="binding site" evidence="3">
    <location>
        <position position="114"/>
    </location>
    <ligand>
        <name>FAD</name>
        <dbReference type="ChEBI" id="CHEBI:57692"/>
    </ligand>
</feature>
<dbReference type="OrthoDB" id="269227at2759"/>
<evidence type="ECO:0000313" key="5">
    <source>
        <dbReference type="EMBL" id="KAF1995167.1"/>
    </source>
</evidence>
<dbReference type="Proteomes" id="UP000799779">
    <property type="component" value="Unassembled WGS sequence"/>
</dbReference>
<feature type="active site" description="Proton donor" evidence="2">
    <location>
        <position position="561"/>
    </location>
</feature>
<dbReference type="Gene3D" id="3.50.50.60">
    <property type="entry name" value="FAD/NAD(P)-binding domain"/>
    <property type="match status" value="1"/>
</dbReference>
<keyword evidence="3" id="KW-0285">Flavoprotein</keyword>
<keyword evidence="6" id="KW-1185">Reference proteome</keyword>
<dbReference type="EMBL" id="ML977644">
    <property type="protein sequence ID" value="KAF1995167.1"/>
    <property type="molecule type" value="Genomic_DNA"/>
</dbReference>
<name>A0A6A5W1V0_9PLEO</name>
<accession>A0A6A5W1V0</accession>
<feature type="active site" description="Proton acceptor" evidence="2">
    <location>
        <position position="604"/>
    </location>
</feature>
<dbReference type="InterPro" id="IPR012132">
    <property type="entry name" value="GMC_OxRdtase"/>
</dbReference>
<evidence type="ECO:0000259" key="4">
    <source>
        <dbReference type="PROSITE" id="PS00624"/>
    </source>
</evidence>
<dbReference type="Pfam" id="PF05199">
    <property type="entry name" value="GMC_oxred_C"/>
    <property type="match status" value="1"/>
</dbReference>
<dbReference type="PIRSF" id="PIRSF000137">
    <property type="entry name" value="Alcohol_oxidase"/>
    <property type="match status" value="1"/>
</dbReference>
<organism evidence="5 6">
    <name type="scientific">Amniculicola lignicola CBS 123094</name>
    <dbReference type="NCBI Taxonomy" id="1392246"/>
    <lineage>
        <taxon>Eukaryota</taxon>
        <taxon>Fungi</taxon>
        <taxon>Dikarya</taxon>
        <taxon>Ascomycota</taxon>
        <taxon>Pezizomycotina</taxon>
        <taxon>Dothideomycetes</taxon>
        <taxon>Pleosporomycetidae</taxon>
        <taxon>Pleosporales</taxon>
        <taxon>Amniculicolaceae</taxon>
        <taxon>Amniculicola</taxon>
    </lineage>
</organism>
<evidence type="ECO:0000313" key="6">
    <source>
        <dbReference type="Proteomes" id="UP000799779"/>
    </source>
</evidence>
<dbReference type="PROSITE" id="PS00624">
    <property type="entry name" value="GMC_OXRED_2"/>
    <property type="match status" value="1"/>
</dbReference>
<dbReference type="InterPro" id="IPR007867">
    <property type="entry name" value="GMC_OxRtase_C"/>
</dbReference>
<dbReference type="AlphaFoldDB" id="A0A6A5W1V0"/>
<evidence type="ECO:0000256" key="3">
    <source>
        <dbReference type="PIRSR" id="PIRSR000137-2"/>
    </source>
</evidence>
<reference evidence="5" key="1">
    <citation type="journal article" date="2020" name="Stud. Mycol.">
        <title>101 Dothideomycetes genomes: a test case for predicting lifestyles and emergence of pathogens.</title>
        <authorList>
            <person name="Haridas S."/>
            <person name="Albert R."/>
            <person name="Binder M."/>
            <person name="Bloem J."/>
            <person name="Labutti K."/>
            <person name="Salamov A."/>
            <person name="Andreopoulos B."/>
            <person name="Baker S."/>
            <person name="Barry K."/>
            <person name="Bills G."/>
            <person name="Bluhm B."/>
            <person name="Cannon C."/>
            <person name="Castanera R."/>
            <person name="Culley D."/>
            <person name="Daum C."/>
            <person name="Ezra D."/>
            <person name="Gonzalez J."/>
            <person name="Henrissat B."/>
            <person name="Kuo A."/>
            <person name="Liang C."/>
            <person name="Lipzen A."/>
            <person name="Lutzoni F."/>
            <person name="Magnuson J."/>
            <person name="Mondo S."/>
            <person name="Nolan M."/>
            <person name="Ohm R."/>
            <person name="Pangilinan J."/>
            <person name="Park H.-J."/>
            <person name="Ramirez L."/>
            <person name="Alfaro M."/>
            <person name="Sun H."/>
            <person name="Tritt A."/>
            <person name="Yoshinaga Y."/>
            <person name="Zwiers L.-H."/>
            <person name="Turgeon B."/>
            <person name="Goodwin S."/>
            <person name="Spatafora J."/>
            <person name="Crous P."/>
            <person name="Grigoriev I."/>
        </authorList>
    </citation>
    <scope>NUCLEOTIDE SEQUENCE</scope>
    <source>
        <strain evidence="5">CBS 123094</strain>
    </source>
</reference>